<reference evidence="2 3" key="1">
    <citation type="journal article" date="2012" name="PLoS Pathog.">
        <title>Comparative pathogenomics reveals horizontally acquired novel virulence genes in fungi infecting cereal hosts.</title>
        <authorList>
            <person name="Gardiner D.M."/>
            <person name="McDonald M.C."/>
            <person name="Covarelli L."/>
            <person name="Solomon P.S."/>
            <person name="Rusu A.G."/>
            <person name="Marshall M."/>
            <person name="Kazan K."/>
            <person name="Chakraborty S."/>
            <person name="McDonald B.A."/>
            <person name="Manners J.M."/>
        </authorList>
    </citation>
    <scope>NUCLEOTIDE SEQUENCE [LARGE SCALE GENOMIC DNA]</scope>
    <source>
        <strain evidence="2 3">CS3096</strain>
    </source>
</reference>
<protein>
    <submittedName>
        <fullName evidence="2">Uncharacterized protein</fullName>
    </submittedName>
</protein>
<evidence type="ECO:0000256" key="1">
    <source>
        <dbReference type="SAM" id="Phobius"/>
    </source>
</evidence>
<dbReference type="EMBL" id="AFNW01000331">
    <property type="protein sequence ID" value="EKJ69660.1"/>
    <property type="molecule type" value="Genomic_DNA"/>
</dbReference>
<keyword evidence="1" id="KW-0472">Membrane</keyword>
<feature type="transmembrane region" description="Helical" evidence="1">
    <location>
        <begin position="24"/>
        <end position="44"/>
    </location>
</feature>
<dbReference type="KEGG" id="fpu:FPSE_10197"/>
<comment type="caution">
    <text evidence="2">The sequence shown here is derived from an EMBL/GenBank/DDBJ whole genome shotgun (WGS) entry which is preliminary data.</text>
</comment>
<dbReference type="AlphaFoldDB" id="K3VXX5"/>
<evidence type="ECO:0000313" key="2">
    <source>
        <dbReference type="EMBL" id="EKJ69660.1"/>
    </source>
</evidence>
<dbReference type="HOGENOM" id="CLU_2638186_0_0_1"/>
<feature type="transmembrane region" description="Helical" evidence="1">
    <location>
        <begin position="56"/>
        <end position="75"/>
    </location>
</feature>
<dbReference type="RefSeq" id="XP_009261589.1">
    <property type="nucleotide sequence ID" value="XM_009263314.1"/>
</dbReference>
<dbReference type="Proteomes" id="UP000007978">
    <property type="component" value="Chromosome 2"/>
</dbReference>
<evidence type="ECO:0000313" key="3">
    <source>
        <dbReference type="Proteomes" id="UP000007978"/>
    </source>
</evidence>
<keyword evidence="1" id="KW-0812">Transmembrane</keyword>
<dbReference type="GeneID" id="20368814"/>
<name>K3VXX5_FUSPC</name>
<proteinExistence type="predicted"/>
<organism evidence="2 3">
    <name type="scientific">Fusarium pseudograminearum (strain CS3096)</name>
    <name type="common">Wheat and barley crown-rot fungus</name>
    <dbReference type="NCBI Taxonomy" id="1028729"/>
    <lineage>
        <taxon>Eukaryota</taxon>
        <taxon>Fungi</taxon>
        <taxon>Dikarya</taxon>
        <taxon>Ascomycota</taxon>
        <taxon>Pezizomycotina</taxon>
        <taxon>Sordariomycetes</taxon>
        <taxon>Hypocreomycetidae</taxon>
        <taxon>Hypocreales</taxon>
        <taxon>Nectriaceae</taxon>
        <taxon>Fusarium</taxon>
    </lineage>
</organism>
<gene>
    <name evidence="2" type="ORF">FPSE_10197</name>
</gene>
<keyword evidence="3" id="KW-1185">Reference proteome</keyword>
<sequence length="77" mass="9013">MATRLFILFKRIILLKYIKVKENYSINIINYLALIILLSLKASIYLKKIKITSTIAFKKIVKILYLIGGIFFIIYKA</sequence>
<accession>K3VXX5</accession>
<keyword evidence="1" id="KW-1133">Transmembrane helix</keyword>